<dbReference type="KEGG" id="baus:BAnh1_09380"/>
<accession>M1PDY1</accession>
<dbReference type="PANTHER" id="PTHR36180:SF1">
    <property type="entry name" value="ANTA_ANTB ANTIREPRESSOR DOMAIN-CONTAINING PROTEIN"/>
    <property type="match status" value="1"/>
</dbReference>
<dbReference type="Pfam" id="PF03374">
    <property type="entry name" value="ANT"/>
    <property type="match status" value="1"/>
</dbReference>
<gene>
    <name evidence="3" type="ordered locus">BAnh1_09380</name>
</gene>
<dbReference type="AlphaFoldDB" id="M1PDY1"/>
<protein>
    <submittedName>
        <fullName evidence="3">Anti-repressor protein</fullName>
    </submittedName>
</protein>
<evidence type="ECO:0000313" key="3">
    <source>
        <dbReference type="EMBL" id="AGF74811.1"/>
    </source>
</evidence>
<dbReference type="RefSeq" id="WP_015398318.1">
    <property type="nucleotide sequence ID" value="NC_020300.1"/>
</dbReference>
<dbReference type="OrthoDB" id="8410826at2"/>
<dbReference type="HOGENOM" id="CLU_046670_11_3_5"/>
<organism evidence="3 4">
    <name type="scientific">Bartonella australis (strain Aust/NH1)</name>
    <dbReference type="NCBI Taxonomy" id="1094489"/>
    <lineage>
        <taxon>Bacteria</taxon>
        <taxon>Pseudomonadati</taxon>
        <taxon>Pseudomonadota</taxon>
        <taxon>Alphaproteobacteria</taxon>
        <taxon>Hyphomicrobiales</taxon>
        <taxon>Bartonellaceae</taxon>
        <taxon>Bartonella</taxon>
    </lineage>
</organism>
<evidence type="ECO:0000313" key="4">
    <source>
        <dbReference type="Proteomes" id="UP000011729"/>
    </source>
</evidence>
<dbReference type="InterPro" id="IPR005039">
    <property type="entry name" value="Ant_C"/>
</dbReference>
<dbReference type="GO" id="GO:0003677">
    <property type="term" value="F:DNA binding"/>
    <property type="evidence" value="ECO:0007669"/>
    <property type="project" value="InterPro"/>
</dbReference>
<dbReference type="Proteomes" id="UP000011729">
    <property type="component" value="Chromosome"/>
</dbReference>
<name>M1PDY1_BARAA</name>
<dbReference type="PANTHER" id="PTHR36180">
    <property type="entry name" value="DNA-BINDING PROTEIN-RELATED-RELATED"/>
    <property type="match status" value="1"/>
</dbReference>
<dbReference type="eggNOG" id="COG3561">
    <property type="taxonomic scope" value="Bacteria"/>
</dbReference>
<evidence type="ECO:0000259" key="1">
    <source>
        <dbReference type="Pfam" id="PF03374"/>
    </source>
</evidence>
<sequence length="247" mass="28078">MTLITINEKQIGQETVQTVNARDLHAFLGVTSRFNDWIKNRINDFGFVENRDFVTLTKNLVSGGKQKEYHLSLNMAKELSMVERNKKGRQARQYFIECERRATAPTNVQEILNDPNHLKTLLLNNVEKVIALESKVKEQEPKVAAYEHLTRADGTMCITNAAKALEMRPRDLFAYLSQNKWIYRRMGNTAYIPYQEKIQSGLMDCPTKVISRGDGSEKIAVQARVTSKGLARLSEILSGNSTLREAV</sequence>
<dbReference type="Pfam" id="PF08346">
    <property type="entry name" value="AntA"/>
    <property type="match status" value="1"/>
</dbReference>
<dbReference type="EMBL" id="CP003123">
    <property type="protein sequence ID" value="AGF74811.1"/>
    <property type="molecule type" value="Genomic_DNA"/>
</dbReference>
<feature type="domain" description="Antirepressor protein C-terminal" evidence="1">
    <location>
        <begin position="133"/>
        <end position="238"/>
    </location>
</feature>
<dbReference type="eggNOG" id="COG3645">
    <property type="taxonomic scope" value="Bacteria"/>
</dbReference>
<reference evidence="3 4" key="1">
    <citation type="journal article" date="2013" name="PLoS Genet.">
        <title>A gene transfer agent and a dynamic repertoire of secretion systems hold the keys to the explosive radiation of the emerging pathogen Bartonella.</title>
        <authorList>
            <person name="Guy L."/>
            <person name="Nystedt B."/>
            <person name="Toft C."/>
            <person name="Zaremba-Niedzwiedzka K."/>
            <person name="Berglund E.C."/>
            <person name="Granberg F."/>
            <person name="Naslund K."/>
            <person name="Eriksson A.S."/>
            <person name="Andersson S.G."/>
        </authorList>
    </citation>
    <scope>NUCLEOTIDE SEQUENCE [LARGE SCALE GENOMIC DNA]</scope>
    <source>
        <strain evidence="3 4">Aust/NH1</strain>
    </source>
</reference>
<feature type="domain" description="AntA/AntB antirepressor" evidence="2">
    <location>
        <begin position="19"/>
        <end position="85"/>
    </location>
</feature>
<dbReference type="STRING" id="1094489.BAnh1_09380"/>
<dbReference type="PATRIC" id="fig|1094489.3.peg.1151"/>
<evidence type="ECO:0000259" key="2">
    <source>
        <dbReference type="Pfam" id="PF08346"/>
    </source>
</evidence>
<proteinExistence type="predicted"/>
<dbReference type="InterPro" id="IPR013557">
    <property type="entry name" value="AntA/B_antirep"/>
</dbReference>
<keyword evidence="4" id="KW-1185">Reference proteome</keyword>